<dbReference type="InterPro" id="IPR023631">
    <property type="entry name" value="Amidase_dom"/>
</dbReference>
<evidence type="ECO:0000313" key="2">
    <source>
        <dbReference type="EMBL" id="TDQ47020.1"/>
    </source>
</evidence>
<sequence length="519" mass="53733">MPPLPEPDHDALTAVSAGYGLGLSADEIGEYHPAVTGLLGSWDVVAELYEAEAPAVPERAWSRPDRPDNPYNAWYVQTSITESSSGPLAGRTVAIKDNTAVAGVPMTNGSDTVQGFVPSTDATIVRRLLDAGATIAGKAVCEDLCFAGASITANTGDVENPWDPSRTAGGSSSGSGALVAAGLVDMATGGDQGGSIRIPAANCGLVGHKPTWGLVPYTGAFPIEFTIDHVGPITRTVGDAALMLQVIAGLDGHDPRQPADLRPDDYLGALAQGARGLRVGVLGEGFGLAESEPEVDDTVRAATRALADAGLDVRDVSVPWHLHGPKIWDVIATEGATSQMIETSGYGLNWKGLYDPELMHHYGAQWAADPTAFSRTVKFVLLAGRYSLDTTHGRHYAMARNLAPKLAAAYDAALADVDVLVLPTLPQRATVRPDRDGPVVETLGRALEMLANTAPFDVTGHPACSVPAGLAGGLPVGMMIVGRQFDDATVLRVAHAFEEAVGGFPAPAGAPAAAPVPTA</sequence>
<dbReference type="NCBIfam" id="NF005565">
    <property type="entry name" value="PRK07235.1"/>
    <property type="match status" value="1"/>
</dbReference>
<dbReference type="SUPFAM" id="SSF75304">
    <property type="entry name" value="Amidase signature (AS) enzymes"/>
    <property type="match status" value="1"/>
</dbReference>
<dbReference type="Pfam" id="PF01425">
    <property type="entry name" value="Amidase"/>
    <property type="match status" value="1"/>
</dbReference>
<dbReference type="PANTHER" id="PTHR11895">
    <property type="entry name" value="TRANSAMIDASE"/>
    <property type="match status" value="1"/>
</dbReference>
<dbReference type="AlphaFoldDB" id="A0A4R6UJA6"/>
<dbReference type="GO" id="GO:0003824">
    <property type="term" value="F:catalytic activity"/>
    <property type="evidence" value="ECO:0007669"/>
    <property type="project" value="InterPro"/>
</dbReference>
<proteinExistence type="predicted"/>
<comment type="caution">
    <text evidence="2">The sequence shown here is derived from an EMBL/GenBank/DDBJ whole genome shotgun (WGS) entry which is preliminary data.</text>
</comment>
<dbReference type="PROSITE" id="PS00571">
    <property type="entry name" value="AMIDASES"/>
    <property type="match status" value="1"/>
</dbReference>
<dbReference type="InterPro" id="IPR020556">
    <property type="entry name" value="Amidase_CS"/>
</dbReference>
<evidence type="ECO:0000259" key="1">
    <source>
        <dbReference type="Pfam" id="PF01425"/>
    </source>
</evidence>
<dbReference type="InterPro" id="IPR036928">
    <property type="entry name" value="AS_sf"/>
</dbReference>
<dbReference type="Proteomes" id="UP000295705">
    <property type="component" value="Unassembled WGS sequence"/>
</dbReference>
<dbReference type="EMBL" id="SNYO01000014">
    <property type="protein sequence ID" value="TDQ47020.1"/>
    <property type="molecule type" value="Genomic_DNA"/>
</dbReference>
<dbReference type="Gene3D" id="1.10.20.60">
    <property type="entry name" value="Glu-tRNAGln amidotransferase C subunit, N-terminal domain"/>
    <property type="match status" value="1"/>
</dbReference>
<evidence type="ECO:0000313" key="3">
    <source>
        <dbReference type="Proteomes" id="UP000295705"/>
    </source>
</evidence>
<dbReference type="OrthoDB" id="182039at2"/>
<accession>A0A4R6UJA6</accession>
<name>A0A4R6UJA6_9PSEU</name>
<dbReference type="RefSeq" id="WP_133829941.1">
    <property type="nucleotide sequence ID" value="NZ_BAABHR010000059.1"/>
</dbReference>
<feature type="domain" description="Amidase" evidence="1">
    <location>
        <begin position="77"/>
        <end position="491"/>
    </location>
</feature>
<organism evidence="2 3">
    <name type="scientific">Actinomycetospora succinea</name>
    <dbReference type="NCBI Taxonomy" id="663603"/>
    <lineage>
        <taxon>Bacteria</taxon>
        <taxon>Bacillati</taxon>
        <taxon>Actinomycetota</taxon>
        <taxon>Actinomycetes</taxon>
        <taxon>Pseudonocardiales</taxon>
        <taxon>Pseudonocardiaceae</taxon>
        <taxon>Actinomycetospora</taxon>
    </lineage>
</organism>
<gene>
    <name evidence="2" type="ORF">EV188_114108</name>
</gene>
<dbReference type="Gene3D" id="3.90.1300.10">
    <property type="entry name" value="Amidase signature (AS) domain"/>
    <property type="match status" value="1"/>
</dbReference>
<dbReference type="PANTHER" id="PTHR11895:SF170">
    <property type="entry name" value="AMIDASE"/>
    <property type="match status" value="1"/>
</dbReference>
<dbReference type="InterPro" id="IPR000120">
    <property type="entry name" value="Amidase"/>
</dbReference>
<protein>
    <submittedName>
        <fullName evidence="2">Amidase</fullName>
    </submittedName>
</protein>
<keyword evidence="3" id="KW-1185">Reference proteome</keyword>
<reference evidence="2 3" key="1">
    <citation type="submission" date="2019-03" db="EMBL/GenBank/DDBJ databases">
        <title>Genomic Encyclopedia of Type Strains, Phase IV (KMG-IV): sequencing the most valuable type-strain genomes for metagenomic binning, comparative biology and taxonomic classification.</title>
        <authorList>
            <person name="Goeker M."/>
        </authorList>
    </citation>
    <scope>NUCLEOTIDE SEQUENCE [LARGE SCALE GENOMIC DNA]</scope>
    <source>
        <strain evidence="2 3">DSM 45775</strain>
    </source>
</reference>